<keyword evidence="1" id="KW-0547">Nucleotide-binding</keyword>
<name>W5S4D4_9VIRU</name>
<dbReference type="InterPro" id="IPR056443">
    <property type="entry name" value="AEP_C962R"/>
</dbReference>
<dbReference type="EMBL" id="KF740664">
    <property type="protein sequence ID" value="AHH01581.1"/>
    <property type="molecule type" value="Genomic_DNA"/>
</dbReference>
<evidence type="ECO:0000256" key="2">
    <source>
        <dbReference type="ARBA" id="ARBA00022801"/>
    </source>
</evidence>
<evidence type="ECO:0000256" key="1">
    <source>
        <dbReference type="ARBA" id="ARBA00022741"/>
    </source>
</evidence>
<dbReference type="RefSeq" id="YP_009000916.1">
    <property type="nucleotide sequence ID" value="NC_023423.1"/>
</dbReference>
<dbReference type="PANTHER" id="PTHR35372">
    <property type="entry name" value="ATP BINDING PROTEIN-RELATED"/>
    <property type="match status" value="1"/>
</dbReference>
<keyword evidence="5" id="KW-0347">Helicase</keyword>
<gene>
    <name evidence="5" type="ORF">pv_14</name>
</gene>
<dbReference type="Gene3D" id="3.40.50.300">
    <property type="entry name" value="P-loop containing nucleotide triphosphate hydrolases"/>
    <property type="match status" value="1"/>
</dbReference>
<dbReference type="KEGG" id="vg:18266042"/>
<feature type="domain" description="SF3 helicase" evidence="4">
    <location>
        <begin position="577"/>
        <end position="738"/>
    </location>
</feature>
<dbReference type="Pfam" id="PF23162">
    <property type="entry name" value="AEP_C962R"/>
    <property type="match status" value="1"/>
</dbReference>
<protein>
    <submittedName>
        <fullName evidence="5">VV D5-like helicase</fullName>
    </submittedName>
</protein>
<dbReference type="PROSITE" id="PS51206">
    <property type="entry name" value="SF3_HELICASE_1"/>
    <property type="match status" value="1"/>
</dbReference>
<accession>W5S4D4</accession>
<dbReference type="GO" id="GO:0016787">
    <property type="term" value="F:hydrolase activity"/>
    <property type="evidence" value="ECO:0007669"/>
    <property type="project" value="UniProtKB-KW"/>
</dbReference>
<dbReference type="InterPro" id="IPR027417">
    <property type="entry name" value="P-loop_NTPase"/>
</dbReference>
<keyword evidence="2" id="KW-0378">Hydrolase</keyword>
<dbReference type="GO" id="GO:0005524">
    <property type="term" value="F:ATP binding"/>
    <property type="evidence" value="ECO:0007669"/>
    <property type="project" value="UniProtKB-KW"/>
</dbReference>
<organism evidence="5 6">
    <name type="scientific">Pithovirus sibericum</name>
    <dbReference type="NCBI Taxonomy" id="1450746"/>
    <lineage>
        <taxon>Viruses</taxon>
        <taxon>Pithoviruses</taxon>
        <taxon>Orthopithovirinae</taxon>
        <taxon>Alphapithovirus</taxon>
        <taxon>Alphapithovirus sibericum</taxon>
    </lineage>
</organism>
<keyword evidence="6" id="KW-1185">Reference proteome</keyword>
<dbReference type="Proteomes" id="UP000202176">
    <property type="component" value="Segment"/>
</dbReference>
<dbReference type="InterPro" id="IPR014015">
    <property type="entry name" value="Helicase_SF3_DNA-vir"/>
</dbReference>
<evidence type="ECO:0000313" key="6">
    <source>
        <dbReference type="Proteomes" id="UP000202176"/>
    </source>
</evidence>
<dbReference type="OrthoDB" id="987at10239"/>
<keyword evidence="3" id="KW-0067">ATP-binding</keyword>
<dbReference type="PANTHER" id="PTHR35372:SF2">
    <property type="entry name" value="SF3 HELICASE DOMAIN-CONTAINING PROTEIN"/>
    <property type="match status" value="1"/>
</dbReference>
<dbReference type="GeneID" id="18266042"/>
<dbReference type="InterPro" id="IPR014818">
    <property type="entry name" value="Phage/plasmid_primase_P4_C"/>
</dbReference>
<evidence type="ECO:0000259" key="4">
    <source>
        <dbReference type="PROSITE" id="PS51206"/>
    </source>
</evidence>
<dbReference type="Pfam" id="PF08706">
    <property type="entry name" value="D5_N"/>
    <property type="match status" value="1"/>
</dbReference>
<evidence type="ECO:0000256" key="3">
    <source>
        <dbReference type="ARBA" id="ARBA00022840"/>
    </source>
</evidence>
<dbReference type="GO" id="GO:0004386">
    <property type="term" value="F:helicase activity"/>
    <property type="evidence" value="ECO:0007669"/>
    <property type="project" value="UniProtKB-KW"/>
</dbReference>
<sequence>MNDFLSSFSSSDNSKFTHYRFFPTRGKLCIPPESCQAFWQLYCNSDDDLYIAEKNTEYMPILLQLDLKFDQEEAFEHKPYGEKFLAKLVSIVQENIRSYYNVSTHVACCVLESEAVDRTHYVLYRILLQFPFCYVEALSQADLLTKVIECLRDEAVISVPYLSYLPTDRWEDIFSKDIVFRPLPMYRSRSEVDVSLILTHIWGEIDEERVRSLDFQEEQVIPEIPLSSVLIPTNHSHYQSGLIDDEFLAQTPKEKLLPLLLSLSYWKTISPLKKKSPKASLFDNEPQQILQTLLPMINKNRADTSDWEEIGKAIYNTYSGSELGLQTWISFLHSFEDVEERSFRCFQIYPKFDKSNHLTYKTVAWFARIDSPQNYAEWHKDYCYAYLEKALSRTEHDVAVALHKTYFLDYVCASLKHRTWYAFRGAIWIASDSGVDLRSKISNEFVTRFESFRAKLSEAITQVPKDEKERFERLIEKTGKLIVKLGTKGFKDAIFSEAAEMFYDEKFEQIKDHNVRLMGILEGVIQLTNDKAVWRPGKPEDFMTKYSAIKYNDKYSLLHPDVKRVWRYLKQVYPDKELLHYVLKLFSSFLYGGNPDKLFIIYSGSGDNSKSMVKKLLDFVFGPYLVDIPTSLFTGKQTASSNASPEVAQAKNSRVLVMQEPSDDETMSNGTIKKFTGGDSFFARFLHDNGGKVQTTFKVVLICNNIPMIPYSDKATRNRLRVIPHMSTWVDNPPDSIEERKRLHLFQKDEHFDQQLEGMASAFLWLLVHYYPIYLKEKVHPPKLVREHTEQYWRDNDIYGNFITDRYERVQDAEGMPSKTHTMPVAEVCKEFNYWFSEFHTGLKVPQRKTIIDEFSRRWGEPVDSHYLGIQPKVQVKEEKGSFF</sequence>
<proteinExistence type="predicted"/>
<evidence type="ECO:0000313" key="5">
    <source>
        <dbReference type="EMBL" id="AHH01581.1"/>
    </source>
</evidence>
<dbReference type="InterPro" id="IPR051620">
    <property type="entry name" value="ORF904-like_C"/>
</dbReference>
<reference evidence="5 6" key="1">
    <citation type="journal article" date="2014" name="Proc. Natl. Acad. Sci. U.S.A.">
        <title>Thirty-thousand-year-old distant relative of giant icosahedral DNA viruses with a pandoravirus morphology.</title>
        <authorList>
            <person name="Legendre M."/>
            <person name="Bartoli J."/>
            <person name="Shmakova L."/>
            <person name="Jeudy S."/>
            <person name="Labadie K."/>
            <person name="Adrait A."/>
            <person name="Lescot M."/>
            <person name="Poirot O."/>
            <person name="Bertaux L."/>
            <person name="Bruley C."/>
            <person name="Coute Y."/>
            <person name="Rivkina E."/>
            <person name="Abergel C."/>
            <person name="Claverie J.M."/>
        </authorList>
    </citation>
    <scope>NUCLEOTIDE SEQUENCE [LARGE SCALE GENOMIC DNA]</scope>
    <source>
        <strain evidence="5">P1084-T</strain>
    </source>
</reference>